<dbReference type="Pfam" id="PF01546">
    <property type="entry name" value="Peptidase_M20"/>
    <property type="match status" value="1"/>
</dbReference>
<sequence length="412" mass="44157">MLSTLYLPVVLFFALGRAVPSPQYRSSACASSSAPSPSPSGQPSSLTEEEISELFDLHEKLVDIPSLSRDEIECATFVDEYLTTLGYYVEKVDVDSGRFNVFAYPTELKDQGVWPEVLITSHLDTVPPYIPFERRTKNGTIYHYGRGTVDAKGAVAPQIIAAHSFFQSRTDTPRLGLLFVVGEEIGGDGMKAFAAYAKNVTFKASIFGEPTEGKLASGHKGSLSVTLNVVGKAAHSAYPWLGINAINYVTDAVTALNALEPELPASELLGNSTLNVGVISGGIASNIVPENANASIAIRVAEGSPDVIRLQVEEALDPIKQRAVGAGAKFNVTFAPFSNGPVILDTDVPGLEVAPVFYGTDIPSLPQVEKRYLFGTGTIQVAHTALEELSQDELVIAAESYGKILRYLFPDI</sequence>
<feature type="compositionally biased region" description="Low complexity" evidence="6">
    <location>
        <begin position="28"/>
        <end position="45"/>
    </location>
</feature>
<feature type="signal peptide" evidence="7">
    <location>
        <begin position="1"/>
        <end position="18"/>
    </location>
</feature>
<dbReference type="InterPro" id="IPR011650">
    <property type="entry name" value="Peptidase_M20_dimer"/>
</dbReference>
<dbReference type="GO" id="GO:0016787">
    <property type="term" value="F:hydrolase activity"/>
    <property type="evidence" value="ECO:0007669"/>
    <property type="project" value="UniProtKB-KW"/>
</dbReference>
<dbReference type="EMBL" id="MU001868">
    <property type="protein sequence ID" value="KAF2795127.1"/>
    <property type="molecule type" value="Genomic_DNA"/>
</dbReference>
<dbReference type="InterPro" id="IPR002933">
    <property type="entry name" value="Peptidase_M20"/>
</dbReference>
<evidence type="ECO:0000256" key="6">
    <source>
        <dbReference type="SAM" id="MobiDB-lite"/>
    </source>
</evidence>
<feature type="chain" id="PRO_5025512225" evidence="7">
    <location>
        <begin position="19"/>
        <end position="412"/>
    </location>
</feature>
<feature type="region of interest" description="Disordered" evidence="6">
    <location>
        <begin position="28"/>
        <end position="47"/>
    </location>
</feature>
<evidence type="ECO:0000256" key="5">
    <source>
        <dbReference type="ARBA" id="ARBA00022833"/>
    </source>
</evidence>
<evidence type="ECO:0000256" key="1">
    <source>
        <dbReference type="ARBA" id="ARBA00001947"/>
    </source>
</evidence>
<dbReference type="OrthoDB" id="3064516at2759"/>
<evidence type="ECO:0000313" key="10">
    <source>
        <dbReference type="Proteomes" id="UP000799757"/>
    </source>
</evidence>
<feature type="domain" description="Peptidase M20 dimerisation" evidence="8">
    <location>
        <begin position="218"/>
        <end position="317"/>
    </location>
</feature>
<proteinExistence type="inferred from homology"/>
<dbReference type="SUPFAM" id="SSF53187">
    <property type="entry name" value="Zn-dependent exopeptidases"/>
    <property type="match status" value="1"/>
</dbReference>
<dbReference type="PROSITE" id="PS00758">
    <property type="entry name" value="ARGE_DAPE_CPG2_1"/>
    <property type="match status" value="1"/>
</dbReference>
<organism evidence="9 10">
    <name type="scientific">Melanomma pulvis-pyrius CBS 109.77</name>
    <dbReference type="NCBI Taxonomy" id="1314802"/>
    <lineage>
        <taxon>Eukaryota</taxon>
        <taxon>Fungi</taxon>
        <taxon>Dikarya</taxon>
        <taxon>Ascomycota</taxon>
        <taxon>Pezizomycotina</taxon>
        <taxon>Dothideomycetes</taxon>
        <taxon>Pleosporomycetidae</taxon>
        <taxon>Pleosporales</taxon>
        <taxon>Melanommataceae</taxon>
        <taxon>Melanomma</taxon>
    </lineage>
</organism>
<keyword evidence="7" id="KW-0732">Signal</keyword>
<keyword evidence="5" id="KW-0862">Zinc</keyword>
<dbReference type="InterPro" id="IPR001261">
    <property type="entry name" value="ArgE/DapE_CS"/>
</dbReference>
<keyword evidence="3" id="KW-0479">Metal-binding</keyword>
<keyword evidence="10" id="KW-1185">Reference proteome</keyword>
<dbReference type="PROSITE" id="PS00759">
    <property type="entry name" value="ARGE_DAPE_CPG2_2"/>
    <property type="match status" value="1"/>
</dbReference>
<evidence type="ECO:0000256" key="7">
    <source>
        <dbReference type="SAM" id="SignalP"/>
    </source>
</evidence>
<dbReference type="PANTHER" id="PTHR43808:SF8">
    <property type="entry name" value="PEPTIDASE M20 DIMERISATION DOMAIN-CONTAINING PROTEIN"/>
    <property type="match status" value="1"/>
</dbReference>
<dbReference type="Pfam" id="PF07687">
    <property type="entry name" value="M20_dimer"/>
    <property type="match status" value="1"/>
</dbReference>
<accession>A0A6A6XHL4</accession>
<reference evidence="9" key="1">
    <citation type="journal article" date="2020" name="Stud. Mycol.">
        <title>101 Dothideomycetes genomes: a test case for predicting lifestyles and emergence of pathogens.</title>
        <authorList>
            <person name="Haridas S."/>
            <person name="Albert R."/>
            <person name="Binder M."/>
            <person name="Bloem J."/>
            <person name="Labutti K."/>
            <person name="Salamov A."/>
            <person name="Andreopoulos B."/>
            <person name="Baker S."/>
            <person name="Barry K."/>
            <person name="Bills G."/>
            <person name="Bluhm B."/>
            <person name="Cannon C."/>
            <person name="Castanera R."/>
            <person name="Culley D."/>
            <person name="Daum C."/>
            <person name="Ezra D."/>
            <person name="Gonzalez J."/>
            <person name="Henrissat B."/>
            <person name="Kuo A."/>
            <person name="Liang C."/>
            <person name="Lipzen A."/>
            <person name="Lutzoni F."/>
            <person name="Magnuson J."/>
            <person name="Mondo S."/>
            <person name="Nolan M."/>
            <person name="Ohm R."/>
            <person name="Pangilinan J."/>
            <person name="Park H.-J."/>
            <person name="Ramirez L."/>
            <person name="Alfaro M."/>
            <person name="Sun H."/>
            <person name="Tritt A."/>
            <person name="Yoshinaga Y."/>
            <person name="Zwiers L.-H."/>
            <person name="Turgeon B."/>
            <person name="Goodwin S."/>
            <person name="Spatafora J."/>
            <person name="Crous P."/>
            <person name="Grigoriev I."/>
        </authorList>
    </citation>
    <scope>NUCLEOTIDE SEQUENCE</scope>
    <source>
        <strain evidence="9">CBS 109.77</strain>
    </source>
</reference>
<evidence type="ECO:0000256" key="2">
    <source>
        <dbReference type="ARBA" id="ARBA00006247"/>
    </source>
</evidence>
<dbReference type="Proteomes" id="UP000799757">
    <property type="component" value="Unassembled WGS sequence"/>
</dbReference>
<dbReference type="AlphaFoldDB" id="A0A6A6XHL4"/>
<dbReference type="Gene3D" id="3.30.70.360">
    <property type="match status" value="1"/>
</dbReference>
<dbReference type="Gene3D" id="3.40.630.10">
    <property type="entry name" value="Zn peptidases"/>
    <property type="match status" value="1"/>
</dbReference>
<dbReference type="PANTHER" id="PTHR43808">
    <property type="entry name" value="ACETYLORNITHINE DEACETYLASE"/>
    <property type="match status" value="1"/>
</dbReference>
<name>A0A6A6XHL4_9PLEO</name>
<evidence type="ECO:0000259" key="8">
    <source>
        <dbReference type="Pfam" id="PF07687"/>
    </source>
</evidence>
<dbReference type="InterPro" id="IPR050072">
    <property type="entry name" value="Peptidase_M20A"/>
</dbReference>
<gene>
    <name evidence="9" type="ORF">K505DRAFT_273831</name>
</gene>
<dbReference type="SUPFAM" id="SSF55031">
    <property type="entry name" value="Bacterial exopeptidase dimerisation domain"/>
    <property type="match status" value="1"/>
</dbReference>
<comment type="similarity">
    <text evidence="2">Belongs to the peptidase M20A family.</text>
</comment>
<evidence type="ECO:0000313" key="9">
    <source>
        <dbReference type="EMBL" id="KAF2795127.1"/>
    </source>
</evidence>
<dbReference type="InterPro" id="IPR036264">
    <property type="entry name" value="Bact_exopeptidase_dim_dom"/>
</dbReference>
<keyword evidence="4" id="KW-0378">Hydrolase</keyword>
<dbReference type="GO" id="GO:0046872">
    <property type="term" value="F:metal ion binding"/>
    <property type="evidence" value="ECO:0007669"/>
    <property type="project" value="UniProtKB-KW"/>
</dbReference>
<comment type="cofactor">
    <cofactor evidence="1">
        <name>Zn(2+)</name>
        <dbReference type="ChEBI" id="CHEBI:29105"/>
    </cofactor>
</comment>
<protein>
    <submittedName>
        <fullName evidence="9">Zn-dependent exopeptidase</fullName>
    </submittedName>
</protein>
<evidence type="ECO:0000256" key="4">
    <source>
        <dbReference type="ARBA" id="ARBA00022801"/>
    </source>
</evidence>
<evidence type="ECO:0000256" key="3">
    <source>
        <dbReference type="ARBA" id="ARBA00022723"/>
    </source>
</evidence>